<comment type="similarity">
    <text evidence="2">Belongs to the outer membrane factor (OMF) (TC 1.B.17) family.</text>
</comment>
<dbReference type="InterPro" id="IPR003423">
    <property type="entry name" value="OMP_efflux"/>
</dbReference>
<keyword evidence="5" id="KW-0812">Transmembrane</keyword>
<dbReference type="Pfam" id="PF02321">
    <property type="entry name" value="OEP"/>
    <property type="match status" value="2"/>
</dbReference>
<dbReference type="Proteomes" id="UP001244443">
    <property type="component" value="Chromosome"/>
</dbReference>
<accession>A0AA49JDQ3</accession>
<dbReference type="SUPFAM" id="SSF56954">
    <property type="entry name" value="Outer membrane efflux proteins (OEP)"/>
    <property type="match status" value="1"/>
</dbReference>
<evidence type="ECO:0000256" key="1">
    <source>
        <dbReference type="ARBA" id="ARBA00004442"/>
    </source>
</evidence>
<evidence type="ECO:0000256" key="2">
    <source>
        <dbReference type="ARBA" id="ARBA00007613"/>
    </source>
</evidence>
<feature type="signal peptide" evidence="9">
    <location>
        <begin position="1"/>
        <end position="22"/>
    </location>
</feature>
<evidence type="ECO:0000256" key="9">
    <source>
        <dbReference type="SAM" id="SignalP"/>
    </source>
</evidence>
<organism evidence="10 11">
    <name type="scientific">Marivirga arenosa</name>
    <dbReference type="NCBI Taxonomy" id="3059076"/>
    <lineage>
        <taxon>Bacteria</taxon>
        <taxon>Pseudomonadati</taxon>
        <taxon>Bacteroidota</taxon>
        <taxon>Cytophagia</taxon>
        <taxon>Cytophagales</taxon>
        <taxon>Marivirgaceae</taxon>
        <taxon>Marivirga</taxon>
    </lineage>
</organism>
<evidence type="ECO:0000256" key="8">
    <source>
        <dbReference type="SAM" id="Coils"/>
    </source>
</evidence>
<dbReference type="GO" id="GO:0009279">
    <property type="term" value="C:cell outer membrane"/>
    <property type="evidence" value="ECO:0007669"/>
    <property type="project" value="UniProtKB-SubCell"/>
</dbReference>
<evidence type="ECO:0000256" key="4">
    <source>
        <dbReference type="ARBA" id="ARBA00022452"/>
    </source>
</evidence>
<name>A0AA49JDQ3_9BACT</name>
<evidence type="ECO:0000256" key="5">
    <source>
        <dbReference type="ARBA" id="ARBA00022692"/>
    </source>
</evidence>
<evidence type="ECO:0000313" key="10">
    <source>
        <dbReference type="EMBL" id="WKK84623.2"/>
    </source>
</evidence>
<keyword evidence="11" id="KW-1185">Reference proteome</keyword>
<keyword evidence="8" id="KW-0175">Coiled coil</keyword>
<dbReference type="EMBL" id="CP129970">
    <property type="protein sequence ID" value="WKK84623.2"/>
    <property type="molecule type" value="Genomic_DNA"/>
</dbReference>
<sequence length="454" mass="51662">MKLRKISILGLMAILLPVGLMGQENNTQQSMSLEECVNYALENNRNLKTTRMEEAIAETQVGETRSMGLPQVSFSTSANYNYEIRKAFLPTSFITGDPTSEGFTPVQFSPEYDGNAALSVNQLLFDGSYFVGLQAAKTLRELRQKESNQSEIETVEAITKAYYLALITEERLQLLDANQSQLERVLEETKALYENGFVEKIDVDRISVNYNNLQTENTKAQRSYKLSMDMLKFQMGMALNTDLSLSGKIEDLTLEAEEYLAKTEEFDYRERTEFSIIQTNQNLASLDLKNNKATHLPKLYANFNYGWNSGVNSSEDLFDFSNNWLSFGAVGVSLQWDLFRGLYRSSKMQKNRIQIEQLEIQKEQLKSSIDMEITRAQNDLKSAKESLDVQKQNMELAASVYEQVETKYNNGMASSRELLDAETSKKEAETNYYGSLYDAIIAKIELEKSLGILY</sequence>
<dbReference type="PANTHER" id="PTHR30026:SF20">
    <property type="entry name" value="OUTER MEMBRANE PROTEIN TOLC"/>
    <property type="match status" value="1"/>
</dbReference>
<keyword evidence="9" id="KW-0732">Signal</keyword>
<keyword evidence="3" id="KW-0813">Transport</keyword>
<proteinExistence type="inferred from homology"/>
<gene>
    <name evidence="10" type="ORF">QYS48_21160</name>
</gene>
<dbReference type="GO" id="GO:0015288">
    <property type="term" value="F:porin activity"/>
    <property type="evidence" value="ECO:0007669"/>
    <property type="project" value="TreeGrafter"/>
</dbReference>
<keyword evidence="7" id="KW-0998">Cell outer membrane</keyword>
<dbReference type="PANTHER" id="PTHR30026">
    <property type="entry name" value="OUTER MEMBRANE PROTEIN TOLC"/>
    <property type="match status" value="1"/>
</dbReference>
<feature type="chain" id="PRO_5041264087" evidence="9">
    <location>
        <begin position="23"/>
        <end position="454"/>
    </location>
</feature>
<dbReference type="InterPro" id="IPR051906">
    <property type="entry name" value="TolC-like"/>
</dbReference>
<dbReference type="RefSeq" id="WP_308356537.1">
    <property type="nucleotide sequence ID" value="NZ_CP129970.2"/>
</dbReference>
<evidence type="ECO:0000313" key="11">
    <source>
        <dbReference type="Proteomes" id="UP001244443"/>
    </source>
</evidence>
<dbReference type="AlphaFoldDB" id="A0AA49JDQ3"/>
<keyword evidence="6" id="KW-0472">Membrane</keyword>
<dbReference type="GO" id="GO:1990281">
    <property type="term" value="C:efflux pump complex"/>
    <property type="evidence" value="ECO:0007669"/>
    <property type="project" value="TreeGrafter"/>
</dbReference>
<protein>
    <submittedName>
        <fullName evidence="10">TolC family protein</fullName>
    </submittedName>
</protein>
<dbReference type="Gene3D" id="1.20.1600.10">
    <property type="entry name" value="Outer membrane efflux proteins (OEP)"/>
    <property type="match status" value="1"/>
</dbReference>
<dbReference type="GO" id="GO:0015562">
    <property type="term" value="F:efflux transmembrane transporter activity"/>
    <property type="evidence" value="ECO:0007669"/>
    <property type="project" value="InterPro"/>
</dbReference>
<comment type="subcellular location">
    <subcellularLocation>
        <location evidence="1">Cell outer membrane</location>
    </subcellularLocation>
</comment>
<keyword evidence="4" id="KW-1134">Transmembrane beta strand</keyword>
<evidence type="ECO:0000256" key="6">
    <source>
        <dbReference type="ARBA" id="ARBA00023136"/>
    </source>
</evidence>
<feature type="coiled-coil region" evidence="8">
    <location>
        <begin position="348"/>
        <end position="393"/>
    </location>
</feature>
<reference evidence="10" key="1">
    <citation type="submission" date="2023-08" db="EMBL/GenBank/DDBJ databases">
        <title>Comparative genomics and taxonomic characterization of three novel marine species of genus Marivirga.</title>
        <authorList>
            <person name="Muhammad N."/>
            <person name="Kim S.-G."/>
        </authorList>
    </citation>
    <scope>NUCLEOTIDE SEQUENCE [LARGE SCALE GENOMIC DNA]</scope>
    <source>
        <strain evidence="10">ABR2-2</strain>
    </source>
</reference>
<evidence type="ECO:0000256" key="7">
    <source>
        <dbReference type="ARBA" id="ARBA00023237"/>
    </source>
</evidence>
<evidence type="ECO:0000256" key="3">
    <source>
        <dbReference type="ARBA" id="ARBA00022448"/>
    </source>
</evidence>